<organism evidence="1 2">
    <name type="scientific">Trifolium medium</name>
    <dbReference type="NCBI Taxonomy" id="97028"/>
    <lineage>
        <taxon>Eukaryota</taxon>
        <taxon>Viridiplantae</taxon>
        <taxon>Streptophyta</taxon>
        <taxon>Embryophyta</taxon>
        <taxon>Tracheophyta</taxon>
        <taxon>Spermatophyta</taxon>
        <taxon>Magnoliopsida</taxon>
        <taxon>eudicotyledons</taxon>
        <taxon>Gunneridae</taxon>
        <taxon>Pentapetalae</taxon>
        <taxon>rosids</taxon>
        <taxon>fabids</taxon>
        <taxon>Fabales</taxon>
        <taxon>Fabaceae</taxon>
        <taxon>Papilionoideae</taxon>
        <taxon>50 kb inversion clade</taxon>
        <taxon>NPAAA clade</taxon>
        <taxon>Hologalegina</taxon>
        <taxon>IRL clade</taxon>
        <taxon>Trifolieae</taxon>
        <taxon>Trifolium</taxon>
    </lineage>
</organism>
<feature type="non-terminal residue" evidence="1">
    <location>
        <position position="1"/>
    </location>
</feature>
<evidence type="ECO:0000313" key="2">
    <source>
        <dbReference type="Proteomes" id="UP000265520"/>
    </source>
</evidence>
<protein>
    <submittedName>
        <fullName evidence="1">Uncharacterized protein</fullName>
    </submittedName>
</protein>
<name>A0A392WJ24_9FABA</name>
<dbReference type="Proteomes" id="UP000265520">
    <property type="component" value="Unassembled WGS sequence"/>
</dbReference>
<evidence type="ECO:0000313" key="1">
    <source>
        <dbReference type="EMBL" id="MCI97710.1"/>
    </source>
</evidence>
<keyword evidence="2" id="KW-1185">Reference proteome</keyword>
<dbReference type="AlphaFoldDB" id="A0A392WJ24"/>
<reference evidence="1 2" key="1">
    <citation type="journal article" date="2018" name="Front. Plant Sci.">
        <title>Red Clover (Trifolium pratense) and Zigzag Clover (T. medium) - A Picture of Genomic Similarities and Differences.</title>
        <authorList>
            <person name="Dluhosova J."/>
            <person name="Istvanek J."/>
            <person name="Nedelnik J."/>
            <person name="Repkova J."/>
        </authorList>
    </citation>
    <scope>NUCLEOTIDE SEQUENCE [LARGE SCALE GENOMIC DNA]</scope>
    <source>
        <strain evidence="2">cv. 10/8</strain>
        <tissue evidence="1">Leaf</tissue>
    </source>
</reference>
<accession>A0A392WJ24</accession>
<dbReference type="EMBL" id="LXQA011451846">
    <property type="protein sequence ID" value="MCI97710.1"/>
    <property type="molecule type" value="Genomic_DNA"/>
</dbReference>
<comment type="caution">
    <text evidence="1">The sequence shown here is derived from an EMBL/GenBank/DDBJ whole genome shotgun (WGS) entry which is preliminary data.</text>
</comment>
<sequence length="62" mass="6608">RLVLRRLGASGICAPRRRGPHVVQAVRTVARCAASSGASLVFKVHHARRAGRVARRAGAKVI</sequence>
<proteinExistence type="predicted"/>